<sequence length="91" mass="9974">MLNLASTAAGLPLAGASSSGIHGPIAIILFVAFMIFAIAVILYRRRKGGPGPQVNWVPKSLRGKVNEHYEKEGWQKPYDDDGNRNPDRDEI</sequence>
<dbReference type="Proteomes" id="UP001501594">
    <property type="component" value="Unassembled WGS sequence"/>
</dbReference>
<protein>
    <submittedName>
        <fullName evidence="3">Uncharacterized protein</fullName>
    </submittedName>
</protein>
<organism evidence="3 4">
    <name type="scientific">Frondihabitans peucedani</name>
    <dbReference type="NCBI Taxonomy" id="598626"/>
    <lineage>
        <taxon>Bacteria</taxon>
        <taxon>Bacillati</taxon>
        <taxon>Actinomycetota</taxon>
        <taxon>Actinomycetes</taxon>
        <taxon>Micrococcales</taxon>
        <taxon>Microbacteriaceae</taxon>
        <taxon>Frondihabitans</taxon>
    </lineage>
</organism>
<evidence type="ECO:0000313" key="3">
    <source>
        <dbReference type="EMBL" id="GAA4265166.1"/>
    </source>
</evidence>
<feature type="region of interest" description="Disordered" evidence="1">
    <location>
        <begin position="68"/>
        <end position="91"/>
    </location>
</feature>
<name>A0ABP8DZ66_9MICO</name>
<evidence type="ECO:0000256" key="2">
    <source>
        <dbReference type="SAM" id="Phobius"/>
    </source>
</evidence>
<evidence type="ECO:0000313" key="4">
    <source>
        <dbReference type="Proteomes" id="UP001501594"/>
    </source>
</evidence>
<accession>A0ABP8DZ66</accession>
<evidence type="ECO:0000256" key="1">
    <source>
        <dbReference type="SAM" id="MobiDB-lite"/>
    </source>
</evidence>
<reference evidence="4" key="1">
    <citation type="journal article" date="2019" name="Int. J. Syst. Evol. Microbiol.">
        <title>The Global Catalogue of Microorganisms (GCM) 10K type strain sequencing project: providing services to taxonomists for standard genome sequencing and annotation.</title>
        <authorList>
            <consortium name="The Broad Institute Genomics Platform"/>
            <consortium name="The Broad Institute Genome Sequencing Center for Infectious Disease"/>
            <person name="Wu L."/>
            <person name="Ma J."/>
        </authorList>
    </citation>
    <scope>NUCLEOTIDE SEQUENCE [LARGE SCALE GENOMIC DNA]</scope>
    <source>
        <strain evidence="4">JCM 17442</strain>
    </source>
</reference>
<comment type="caution">
    <text evidence="3">The sequence shown here is derived from an EMBL/GenBank/DDBJ whole genome shotgun (WGS) entry which is preliminary data.</text>
</comment>
<keyword evidence="2" id="KW-0812">Transmembrane</keyword>
<gene>
    <name evidence="3" type="ORF">GCM10022256_07780</name>
</gene>
<dbReference type="EMBL" id="BAABAU010000001">
    <property type="protein sequence ID" value="GAA4265166.1"/>
    <property type="molecule type" value="Genomic_DNA"/>
</dbReference>
<proteinExistence type="predicted"/>
<keyword evidence="2" id="KW-1133">Transmembrane helix</keyword>
<keyword evidence="4" id="KW-1185">Reference proteome</keyword>
<keyword evidence="2" id="KW-0472">Membrane</keyword>
<feature type="transmembrane region" description="Helical" evidence="2">
    <location>
        <begin position="26"/>
        <end position="43"/>
    </location>
</feature>
<dbReference type="RefSeq" id="WP_344793714.1">
    <property type="nucleotide sequence ID" value="NZ_BAABAU010000001.1"/>
</dbReference>